<protein>
    <submittedName>
        <fullName evidence="3">Uncharacterized protein</fullName>
    </submittedName>
</protein>
<feature type="chain" id="PRO_5046142881" evidence="2">
    <location>
        <begin position="27"/>
        <end position="211"/>
    </location>
</feature>
<dbReference type="EMBL" id="CAUYUJ010017494">
    <property type="protein sequence ID" value="CAK0875274.1"/>
    <property type="molecule type" value="Genomic_DNA"/>
</dbReference>
<feature type="region of interest" description="Disordered" evidence="1">
    <location>
        <begin position="141"/>
        <end position="211"/>
    </location>
</feature>
<dbReference type="Proteomes" id="UP001189429">
    <property type="component" value="Unassembled WGS sequence"/>
</dbReference>
<organism evidence="3 4">
    <name type="scientific">Prorocentrum cordatum</name>
    <dbReference type="NCBI Taxonomy" id="2364126"/>
    <lineage>
        <taxon>Eukaryota</taxon>
        <taxon>Sar</taxon>
        <taxon>Alveolata</taxon>
        <taxon>Dinophyceae</taxon>
        <taxon>Prorocentrales</taxon>
        <taxon>Prorocentraceae</taxon>
        <taxon>Prorocentrum</taxon>
    </lineage>
</organism>
<keyword evidence="2" id="KW-0732">Signal</keyword>
<evidence type="ECO:0000256" key="1">
    <source>
        <dbReference type="SAM" id="MobiDB-lite"/>
    </source>
</evidence>
<comment type="caution">
    <text evidence="3">The sequence shown here is derived from an EMBL/GenBank/DDBJ whole genome shotgun (WGS) entry which is preliminary data.</text>
</comment>
<feature type="compositionally biased region" description="Basic and acidic residues" evidence="1">
    <location>
        <begin position="141"/>
        <end position="154"/>
    </location>
</feature>
<sequence length="211" mass="22939">MARCLKLISATTLAARARLFLTSVAAIVKSKASPACWWYSFETTPPPSLTPSKYETMDLENVLMWDMSCSASSSASSRTSLASSGSRFWRHSRKAAAGAAACFGRAPSPRAHAAWGAADGPLAPEPGGPAEEAHRRLRLLERPEHEDHARERLPRPAPPVDDSFEPGRRPSRPATTPPVGRRRDSPPCSTRRPPAPTTRPRARREVVRGGE</sequence>
<feature type="signal peptide" evidence="2">
    <location>
        <begin position="1"/>
        <end position="26"/>
    </location>
</feature>
<reference evidence="3" key="1">
    <citation type="submission" date="2023-10" db="EMBL/GenBank/DDBJ databases">
        <authorList>
            <person name="Chen Y."/>
            <person name="Shah S."/>
            <person name="Dougan E. K."/>
            <person name="Thang M."/>
            <person name="Chan C."/>
        </authorList>
    </citation>
    <scope>NUCLEOTIDE SEQUENCE [LARGE SCALE GENOMIC DNA]</scope>
</reference>
<evidence type="ECO:0000256" key="2">
    <source>
        <dbReference type="SAM" id="SignalP"/>
    </source>
</evidence>
<proteinExistence type="predicted"/>
<keyword evidence="4" id="KW-1185">Reference proteome</keyword>
<name>A0ABN9VQS4_9DINO</name>
<feature type="non-terminal residue" evidence="3">
    <location>
        <position position="211"/>
    </location>
</feature>
<evidence type="ECO:0000313" key="4">
    <source>
        <dbReference type="Proteomes" id="UP001189429"/>
    </source>
</evidence>
<feature type="region of interest" description="Disordered" evidence="1">
    <location>
        <begin position="111"/>
        <end position="130"/>
    </location>
</feature>
<gene>
    <name evidence="3" type="ORF">PCOR1329_LOCUS59980</name>
</gene>
<evidence type="ECO:0000313" key="3">
    <source>
        <dbReference type="EMBL" id="CAK0875274.1"/>
    </source>
</evidence>
<accession>A0ABN9VQS4</accession>